<evidence type="ECO:0000256" key="3">
    <source>
        <dbReference type="SAM" id="MobiDB-lite"/>
    </source>
</evidence>
<keyword evidence="6" id="KW-1185">Reference proteome</keyword>
<evidence type="ECO:0000259" key="4">
    <source>
        <dbReference type="PROSITE" id="PS51334"/>
    </source>
</evidence>
<accession>A0A811NRX4</accession>
<gene>
    <name evidence="5" type="ORF">NCGR_LOCUS19748</name>
</gene>
<dbReference type="EMBL" id="CAJGYO010000005">
    <property type="protein sequence ID" value="CAD6229129.1"/>
    <property type="molecule type" value="Genomic_DNA"/>
</dbReference>
<proteinExistence type="predicted"/>
<dbReference type="Pfam" id="PF03759">
    <property type="entry name" value="PRONE"/>
    <property type="match status" value="1"/>
</dbReference>
<feature type="domain" description="PRONE" evidence="4">
    <location>
        <begin position="100"/>
        <end position="461"/>
    </location>
</feature>
<reference evidence="5" key="1">
    <citation type="submission" date="2020-10" db="EMBL/GenBank/DDBJ databases">
        <authorList>
            <person name="Han B."/>
            <person name="Lu T."/>
            <person name="Zhao Q."/>
            <person name="Huang X."/>
            <person name="Zhao Y."/>
        </authorList>
    </citation>
    <scope>NUCLEOTIDE SEQUENCE</scope>
</reference>
<dbReference type="PANTHER" id="PTHR33101:SF14">
    <property type="entry name" value="ROP GUANINE NUCLEOTIDE EXCHANGE FACTOR 7"/>
    <property type="match status" value="1"/>
</dbReference>
<dbReference type="GO" id="GO:0005085">
    <property type="term" value="F:guanyl-nucleotide exchange factor activity"/>
    <property type="evidence" value="ECO:0007669"/>
    <property type="project" value="UniProtKB-UniRule"/>
</dbReference>
<dbReference type="PROSITE" id="PS51334">
    <property type="entry name" value="PRONE"/>
    <property type="match status" value="1"/>
</dbReference>
<name>A0A811NRX4_9POAL</name>
<organism evidence="5 6">
    <name type="scientific">Miscanthus lutarioriparius</name>
    <dbReference type="NCBI Taxonomy" id="422564"/>
    <lineage>
        <taxon>Eukaryota</taxon>
        <taxon>Viridiplantae</taxon>
        <taxon>Streptophyta</taxon>
        <taxon>Embryophyta</taxon>
        <taxon>Tracheophyta</taxon>
        <taxon>Spermatophyta</taxon>
        <taxon>Magnoliopsida</taxon>
        <taxon>Liliopsida</taxon>
        <taxon>Poales</taxon>
        <taxon>Poaceae</taxon>
        <taxon>PACMAD clade</taxon>
        <taxon>Panicoideae</taxon>
        <taxon>Andropogonodae</taxon>
        <taxon>Andropogoneae</taxon>
        <taxon>Saccharinae</taxon>
        <taxon>Miscanthus</taxon>
    </lineage>
</organism>
<dbReference type="Proteomes" id="UP000604825">
    <property type="component" value="Unassembled WGS sequence"/>
</dbReference>
<feature type="compositionally biased region" description="Low complexity" evidence="3">
    <location>
        <begin position="15"/>
        <end position="49"/>
    </location>
</feature>
<sequence>MGSAGEEDREARSEAAFTDSASADGSSSSSDAASTDEWPPAAAPVPAAARKPGGCASDTDVARQQHKHKRRAPSGDHRLIYYYSQHPGFSVVKFSNVCAPCVSTTKLTETEMMKERFAKLLLGEDMSGSGKGVCTALAISNAITNLCATIFGQLWRLEPLPPEKKAMWRREMDWLLCVSDHIVELVPTWQSFPDGTRLEIMTTRPRSDLYINLPALRKLDHMLLEILESFRDPEFWYVEQGIAAPDCDGSASFRTAFHRRDEKWWLPVPRVPPGGLHNKTRKQFQHKRDCANQILKAAMAINSNALAEMEVPESYLDSLPKDVGKSILESYSRVLESLASNIVTRIDDLLNIDELNRHAEHFTATGDADCKIACSQTAVPSFPVPASGTPFMTAYATPSFSPAQLASPSKKERTSLTPGRRSQHSRGAGTKKGLMDHVGTEIKGMIISSGMMIDVSTTTEL</sequence>
<evidence type="ECO:0000256" key="1">
    <source>
        <dbReference type="ARBA" id="ARBA00022658"/>
    </source>
</evidence>
<dbReference type="InterPro" id="IPR005512">
    <property type="entry name" value="PRONE_dom"/>
</dbReference>
<dbReference type="Gene3D" id="1.20.58.2010">
    <property type="entry name" value="PRONE domain, subdomain 1"/>
    <property type="match status" value="2"/>
</dbReference>
<comment type="caution">
    <text evidence="5">The sequence shown here is derived from an EMBL/GenBank/DDBJ whole genome shotgun (WGS) entry which is preliminary data.</text>
</comment>
<evidence type="ECO:0000313" key="5">
    <source>
        <dbReference type="EMBL" id="CAD6229129.1"/>
    </source>
</evidence>
<dbReference type="FunFam" id="1.20.58.2010:FF:000004">
    <property type="entry name" value="Rop guanine nucleotide exchange factor 1"/>
    <property type="match status" value="1"/>
</dbReference>
<protein>
    <recommendedName>
        <fullName evidence="4">PRONE domain-containing protein</fullName>
    </recommendedName>
</protein>
<dbReference type="PANTHER" id="PTHR33101">
    <property type="entry name" value="ROP GUANINE NUCLEOTIDE EXCHANGE FACTOR 1"/>
    <property type="match status" value="1"/>
</dbReference>
<evidence type="ECO:0000256" key="2">
    <source>
        <dbReference type="PROSITE-ProRule" id="PRU00663"/>
    </source>
</evidence>
<dbReference type="OrthoDB" id="1053009at2759"/>
<evidence type="ECO:0000313" key="6">
    <source>
        <dbReference type="Proteomes" id="UP000604825"/>
    </source>
</evidence>
<keyword evidence="1 2" id="KW-0344">Guanine-nucleotide releasing factor</keyword>
<dbReference type="InterPro" id="IPR038937">
    <property type="entry name" value="RopGEF"/>
</dbReference>
<feature type="region of interest" description="Disordered" evidence="3">
    <location>
        <begin position="401"/>
        <end position="433"/>
    </location>
</feature>
<feature type="region of interest" description="Disordered" evidence="3">
    <location>
        <begin position="1"/>
        <end position="73"/>
    </location>
</feature>
<dbReference type="AlphaFoldDB" id="A0A811NRX4"/>